<organism evidence="7 8">
    <name type="scientific">Colletotrichum trifolii</name>
    <dbReference type="NCBI Taxonomy" id="5466"/>
    <lineage>
        <taxon>Eukaryota</taxon>
        <taxon>Fungi</taxon>
        <taxon>Dikarya</taxon>
        <taxon>Ascomycota</taxon>
        <taxon>Pezizomycotina</taxon>
        <taxon>Sordariomycetes</taxon>
        <taxon>Hypocreomycetidae</taxon>
        <taxon>Glomerellales</taxon>
        <taxon>Glomerellaceae</taxon>
        <taxon>Colletotrichum</taxon>
        <taxon>Colletotrichum orbiculare species complex</taxon>
    </lineage>
</organism>
<protein>
    <recommendedName>
        <fullName evidence="4">Protein HRI1</fullName>
    </recommendedName>
</protein>
<dbReference type="GO" id="GO:0005737">
    <property type="term" value="C:cytoplasm"/>
    <property type="evidence" value="ECO:0007669"/>
    <property type="project" value="UniProtKB-SubCell"/>
</dbReference>
<evidence type="ECO:0000256" key="4">
    <source>
        <dbReference type="ARBA" id="ARBA00017063"/>
    </source>
</evidence>
<dbReference type="InterPro" id="IPR031818">
    <property type="entry name" value="Hri1"/>
</dbReference>
<dbReference type="GO" id="GO:0005634">
    <property type="term" value="C:nucleus"/>
    <property type="evidence" value="ECO:0007669"/>
    <property type="project" value="UniProtKB-SubCell"/>
</dbReference>
<dbReference type="STRING" id="5466.A0A4R8RCV4"/>
<sequence length="211" mass="23872">MTMGSISFREHIAWHPDAPSEPTSTIVLTSPGRRFVDLRIFKSGPNGEQDLHGTDRLEWGIAGTSSSSMIPDGKGGEIRHSRWKHWIDSRTAEPENAADEGDMFPQEGELTLEKGRMVNPATGKECDYEELWRDVDPQPVADGKDVEYVVLQFEDESSRARGEVVWLGRFCQGISKVGESVTAERWEWKDEGWRRTVHQYFGNFVADMPGM</sequence>
<dbReference type="CDD" id="cd11692">
    <property type="entry name" value="HRI1_N_like"/>
    <property type="match status" value="1"/>
</dbReference>
<dbReference type="Proteomes" id="UP000295703">
    <property type="component" value="Unassembled WGS sequence"/>
</dbReference>
<name>A0A4R8RCV4_COLTR</name>
<evidence type="ECO:0000256" key="1">
    <source>
        <dbReference type="ARBA" id="ARBA00004123"/>
    </source>
</evidence>
<comment type="subcellular location">
    <subcellularLocation>
        <location evidence="2">Cytoplasm</location>
    </subcellularLocation>
    <subcellularLocation>
        <location evidence="1">Nucleus</location>
    </subcellularLocation>
</comment>
<keyword evidence="5" id="KW-0963">Cytoplasm</keyword>
<reference evidence="7 8" key="1">
    <citation type="submission" date="2018-12" db="EMBL/GenBank/DDBJ databases">
        <title>Genome sequence and assembly of Colletotrichum trifolii.</title>
        <authorList>
            <person name="Gan P."/>
            <person name="Shirasu K."/>
        </authorList>
    </citation>
    <scope>NUCLEOTIDE SEQUENCE [LARGE SCALE GENOMIC DNA]</scope>
    <source>
        <strain evidence="7 8">543-2</strain>
    </source>
</reference>
<dbReference type="Pfam" id="PF16815">
    <property type="entry name" value="HRI1"/>
    <property type="match status" value="1"/>
</dbReference>
<dbReference type="CDD" id="cd11693">
    <property type="entry name" value="HRI1_C_like"/>
    <property type="match status" value="1"/>
</dbReference>
<comment type="similarity">
    <text evidence="3">Belongs to the HRI1 family.</text>
</comment>
<evidence type="ECO:0000313" key="8">
    <source>
        <dbReference type="Proteomes" id="UP000295703"/>
    </source>
</evidence>
<gene>
    <name evidence="7" type="ORF">CTRI78_v006229</name>
</gene>
<proteinExistence type="inferred from homology"/>
<dbReference type="InterPro" id="IPR038744">
    <property type="entry name" value="Hri1_N"/>
</dbReference>
<dbReference type="InterPro" id="IPR043047">
    <property type="entry name" value="Hri1_N_sf"/>
</dbReference>
<evidence type="ECO:0000256" key="3">
    <source>
        <dbReference type="ARBA" id="ARBA00005229"/>
    </source>
</evidence>
<keyword evidence="6" id="KW-0539">Nucleus</keyword>
<keyword evidence="8" id="KW-1185">Reference proteome</keyword>
<dbReference type="AlphaFoldDB" id="A0A4R8RCV4"/>
<dbReference type="Gene3D" id="2.40.128.320">
    <property type="entry name" value="Protein HRI1, N-terminal domain"/>
    <property type="match status" value="1"/>
</dbReference>
<evidence type="ECO:0000256" key="2">
    <source>
        <dbReference type="ARBA" id="ARBA00004496"/>
    </source>
</evidence>
<evidence type="ECO:0000256" key="6">
    <source>
        <dbReference type="ARBA" id="ARBA00023242"/>
    </source>
</evidence>
<accession>A0A4R8RCV4</accession>
<dbReference type="EMBL" id="RYZW01000057">
    <property type="protein sequence ID" value="TDZ54539.1"/>
    <property type="molecule type" value="Genomic_DNA"/>
</dbReference>
<evidence type="ECO:0000256" key="5">
    <source>
        <dbReference type="ARBA" id="ARBA00022490"/>
    </source>
</evidence>
<evidence type="ECO:0000313" key="7">
    <source>
        <dbReference type="EMBL" id="TDZ54539.1"/>
    </source>
</evidence>
<comment type="caution">
    <text evidence="7">The sequence shown here is derived from an EMBL/GenBank/DDBJ whole genome shotgun (WGS) entry which is preliminary data.</text>
</comment>